<dbReference type="PROSITE" id="PS00028">
    <property type="entry name" value="ZINC_FINGER_C2H2_1"/>
    <property type="match status" value="2"/>
</dbReference>
<dbReference type="PANTHER" id="PTHR40626">
    <property type="entry name" value="MIP31509P"/>
    <property type="match status" value="1"/>
</dbReference>
<dbReference type="GO" id="GO:0000785">
    <property type="term" value="C:chromatin"/>
    <property type="evidence" value="ECO:0007669"/>
    <property type="project" value="TreeGrafter"/>
</dbReference>
<comment type="subcellular location">
    <subcellularLocation>
        <location evidence="1">Nucleus</location>
    </subcellularLocation>
</comment>
<dbReference type="Proteomes" id="UP000042958">
    <property type="component" value="Unassembled WGS sequence"/>
</dbReference>
<name>A0A0F7TU04_PENBI</name>
<feature type="domain" description="C2H2-type" evidence="9">
    <location>
        <begin position="112"/>
        <end position="141"/>
    </location>
</feature>
<dbReference type="Gene3D" id="3.30.160.60">
    <property type="entry name" value="Classic Zinc Finger"/>
    <property type="match status" value="2"/>
</dbReference>
<evidence type="ECO:0000256" key="3">
    <source>
        <dbReference type="ARBA" id="ARBA00022737"/>
    </source>
</evidence>
<evidence type="ECO:0000256" key="2">
    <source>
        <dbReference type="ARBA" id="ARBA00022723"/>
    </source>
</evidence>
<evidence type="ECO:0000256" key="1">
    <source>
        <dbReference type="ARBA" id="ARBA00004123"/>
    </source>
</evidence>
<keyword evidence="4 7" id="KW-0863">Zinc-finger</keyword>
<feature type="compositionally biased region" description="Low complexity" evidence="8">
    <location>
        <begin position="55"/>
        <end position="70"/>
    </location>
</feature>
<sequence length="318" mass="34746">MSINCSLLQFPNDPTAYVPSYLSSPPPPTQHLPRALPSSTFTENCQILESKCTNRRSVGSSPPSSSCTDSRVSKAKKGKRVHACEYPGCTKIFTRAEHRRRHELSHKNKKSHSCTYIGCHKSFHRADYLAQHMARHGGEPISPKTKHALLIKTEPAPYSLSGPSLSRTYPAKSPITNNVLSIESCGNGIYRSTAQSSMRCSQCFGCGNNLQCHGQGPHINNYSNTVNYSPIFAVPSPSGLCETHDPNTPFSSAGSDSVIENYTGSILRPEAFITPLQTMSPPPQTEESMNASFWDANIDPNLAPMSPAIFNNDTPYPT</sequence>
<evidence type="ECO:0000313" key="10">
    <source>
        <dbReference type="EMBL" id="CEJ58532.1"/>
    </source>
</evidence>
<dbReference type="SMART" id="SM00355">
    <property type="entry name" value="ZnF_C2H2"/>
    <property type="match status" value="2"/>
</dbReference>
<dbReference type="InterPro" id="IPR051059">
    <property type="entry name" value="VerF-like"/>
</dbReference>
<gene>
    <name evidence="10" type="ORF">PMG11_07186</name>
</gene>
<keyword evidence="11" id="KW-1185">Reference proteome</keyword>
<reference evidence="11" key="1">
    <citation type="journal article" date="2015" name="Genome Announc.">
        <title>Draft genome sequence of the fungus Penicillium brasilianum MG11.</title>
        <authorList>
            <person name="Horn F."/>
            <person name="Linde J."/>
            <person name="Mattern D.J."/>
            <person name="Walther G."/>
            <person name="Guthke R."/>
            <person name="Brakhage A.A."/>
            <person name="Valiante V."/>
        </authorList>
    </citation>
    <scope>NUCLEOTIDE SEQUENCE [LARGE SCALE GENOMIC DNA]</scope>
    <source>
        <strain evidence="11">MG11</strain>
    </source>
</reference>
<evidence type="ECO:0000313" key="11">
    <source>
        <dbReference type="Proteomes" id="UP000042958"/>
    </source>
</evidence>
<dbReference type="PANTHER" id="PTHR40626:SF30">
    <property type="entry name" value="FINGER DOMAIN PROTEIN, PUTATIVE (AFU_ORTHOLOGUE AFUA_4G13600)-RELATED"/>
    <property type="match status" value="1"/>
</dbReference>
<dbReference type="SUPFAM" id="SSF57667">
    <property type="entry name" value="beta-beta-alpha zinc fingers"/>
    <property type="match status" value="1"/>
</dbReference>
<keyword evidence="2" id="KW-0479">Metal-binding</keyword>
<dbReference type="InterPro" id="IPR036236">
    <property type="entry name" value="Znf_C2H2_sf"/>
</dbReference>
<dbReference type="GO" id="GO:0005634">
    <property type="term" value="C:nucleus"/>
    <property type="evidence" value="ECO:0007669"/>
    <property type="project" value="UniProtKB-SubCell"/>
</dbReference>
<keyword evidence="3" id="KW-0677">Repeat</keyword>
<proteinExistence type="predicted"/>
<feature type="domain" description="C2H2-type" evidence="9">
    <location>
        <begin position="82"/>
        <end position="111"/>
    </location>
</feature>
<accession>A0A0F7TU04</accession>
<dbReference type="AlphaFoldDB" id="A0A0F7TU04"/>
<evidence type="ECO:0000256" key="8">
    <source>
        <dbReference type="SAM" id="MobiDB-lite"/>
    </source>
</evidence>
<dbReference type="EMBL" id="CDHK01000006">
    <property type="protein sequence ID" value="CEJ58532.1"/>
    <property type="molecule type" value="Genomic_DNA"/>
</dbReference>
<dbReference type="STRING" id="104259.A0A0F7TU04"/>
<evidence type="ECO:0000256" key="6">
    <source>
        <dbReference type="ARBA" id="ARBA00023242"/>
    </source>
</evidence>
<dbReference type="GO" id="GO:0008270">
    <property type="term" value="F:zinc ion binding"/>
    <property type="evidence" value="ECO:0007669"/>
    <property type="project" value="UniProtKB-KW"/>
</dbReference>
<protein>
    <recommendedName>
        <fullName evidence="9">C2H2-type domain-containing protein</fullName>
    </recommendedName>
</protein>
<dbReference type="InterPro" id="IPR013087">
    <property type="entry name" value="Znf_C2H2_type"/>
</dbReference>
<dbReference type="GO" id="GO:0000978">
    <property type="term" value="F:RNA polymerase II cis-regulatory region sequence-specific DNA binding"/>
    <property type="evidence" value="ECO:0007669"/>
    <property type="project" value="InterPro"/>
</dbReference>
<dbReference type="OrthoDB" id="4367730at2759"/>
<dbReference type="PROSITE" id="PS50157">
    <property type="entry name" value="ZINC_FINGER_C2H2_2"/>
    <property type="match status" value="2"/>
</dbReference>
<keyword evidence="5" id="KW-0862">Zinc</keyword>
<organism evidence="10 11">
    <name type="scientific">Penicillium brasilianum</name>
    <dbReference type="NCBI Taxonomy" id="104259"/>
    <lineage>
        <taxon>Eukaryota</taxon>
        <taxon>Fungi</taxon>
        <taxon>Dikarya</taxon>
        <taxon>Ascomycota</taxon>
        <taxon>Pezizomycotina</taxon>
        <taxon>Eurotiomycetes</taxon>
        <taxon>Eurotiomycetidae</taxon>
        <taxon>Eurotiales</taxon>
        <taxon>Aspergillaceae</taxon>
        <taxon>Penicillium</taxon>
    </lineage>
</organism>
<evidence type="ECO:0000256" key="5">
    <source>
        <dbReference type="ARBA" id="ARBA00022833"/>
    </source>
</evidence>
<evidence type="ECO:0000256" key="4">
    <source>
        <dbReference type="ARBA" id="ARBA00022771"/>
    </source>
</evidence>
<evidence type="ECO:0000256" key="7">
    <source>
        <dbReference type="PROSITE-ProRule" id="PRU00042"/>
    </source>
</evidence>
<dbReference type="GO" id="GO:0000981">
    <property type="term" value="F:DNA-binding transcription factor activity, RNA polymerase II-specific"/>
    <property type="evidence" value="ECO:0007669"/>
    <property type="project" value="InterPro"/>
</dbReference>
<evidence type="ECO:0000259" key="9">
    <source>
        <dbReference type="PROSITE" id="PS50157"/>
    </source>
</evidence>
<keyword evidence="6" id="KW-0539">Nucleus</keyword>
<feature type="region of interest" description="Disordered" evidence="8">
    <location>
        <begin position="54"/>
        <end position="73"/>
    </location>
</feature>